<reference evidence="1 2" key="1">
    <citation type="submission" date="2018-12" db="EMBL/GenBank/DDBJ databases">
        <title>Genome sequencing of Prevotella sp. KCOM 3155 (= JS262).</title>
        <authorList>
            <person name="Kook J.-K."/>
            <person name="Park S.-N."/>
            <person name="Lim Y.K."/>
        </authorList>
    </citation>
    <scope>NUCLEOTIDE SEQUENCE [LARGE SCALE GENOMIC DNA]</scope>
    <source>
        <strain evidence="1 2">KCOM 3155</strain>
    </source>
</reference>
<keyword evidence="2" id="KW-1185">Reference proteome</keyword>
<gene>
    <name evidence="1" type="ORF">EHV08_02050</name>
</gene>
<dbReference type="OrthoDB" id="1073196at2"/>
<proteinExistence type="predicted"/>
<name>A0A432LHK1_9BACT</name>
<dbReference type="RefSeq" id="WP_126677768.1">
    <property type="nucleotide sequence ID" value="NZ_CAUTIM010000029.1"/>
</dbReference>
<dbReference type="EMBL" id="RYYU01000001">
    <property type="protein sequence ID" value="RUL58672.1"/>
    <property type="molecule type" value="Genomic_DNA"/>
</dbReference>
<organism evidence="1 2">
    <name type="scientific">Prevotella koreensis</name>
    <dbReference type="NCBI Taxonomy" id="2490854"/>
    <lineage>
        <taxon>Bacteria</taxon>
        <taxon>Pseudomonadati</taxon>
        <taxon>Bacteroidota</taxon>
        <taxon>Bacteroidia</taxon>
        <taxon>Bacteroidales</taxon>
        <taxon>Prevotellaceae</taxon>
        <taxon>Prevotella</taxon>
    </lineage>
</organism>
<protein>
    <submittedName>
        <fullName evidence="1">Uncharacterized protein</fullName>
    </submittedName>
</protein>
<dbReference type="Proteomes" id="UP000278983">
    <property type="component" value="Unassembled WGS sequence"/>
</dbReference>
<accession>A0A432LHK1</accession>
<evidence type="ECO:0000313" key="1">
    <source>
        <dbReference type="EMBL" id="RUL58672.1"/>
    </source>
</evidence>
<evidence type="ECO:0000313" key="2">
    <source>
        <dbReference type="Proteomes" id="UP000278983"/>
    </source>
</evidence>
<comment type="caution">
    <text evidence="1">The sequence shown here is derived from an EMBL/GenBank/DDBJ whole genome shotgun (WGS) entry which is preliminary data.</text>
</comment>
<dbReference type="AlphaFoldDB" id="A0A432LHK1"/>
<sequence>MRDDIRRVAAHEVDVCGEELLHNAVVELSHERVVNYYTFADELPFTEWLGGRIEIRRDGEGTMKAYRSGRLLK</sequence>